<feature type="compositionally biased region" description="Low complexity" evidence="1">
    <location>
        <begin position="93"/>
        <end position="144"/>
    </location>
</feature>
<feature type="region of interest" description="Disordered" evidence="1">
    <location>
        <begin position="1"/>
        <end position="433"/>
    </location>
</feature>
<feature type="compositionally biased region" description="Polar residues" evidence="1">
    <location>
        <begin position="293"/>
        <end position="310"/>
    </location>
</feature>
<dbReference type="Proteomes" id="UP000799770">
    <property type="component" value="Unassembled WGS sequence"/>
</dbReference>
<accession>A0A6A5Z0A0</accession>
<sequence length="775" mass="84552">MSQFPQAPPAGNYVPPPNESNRPSQGPGFNSSPYQSSTPSYGAPQQSHKKGFGQMLDQAVTTGKPMLNKLGKTISSKLGSKQPAPNTPQYLESYQNYQQHYQHQQPQSQGFSPQPQQQQWQQPQQPQNAYADQQSPYPQSNPQSTYATPASGHSGQNNYFPQQQQSSNPQTPQQQQPNVPGYNQNQYGQGQHAGYQQQGEHGQSLHQGQFEQNSNQGQAHQGQLQQGQPVQEQQFDGQQTGVLGTAQSPVQNGPVSPLQSSVAPDIAQQTHQQFSNQQQSWVPPTAGSDHASLANQNNTSAPQQQHTQPYNPTPPPVQQYGAAPAVPVHPNHQQQQQQQQQQPLAHPQQSGTAPAAPVYPGEQQQQQQQWTPMSPVTPQGYVPNQAPSTHSPPPPRTPNSQHQTTNAPPPPQSAQHQPTPPPQNTQPPITGPTEFIAELPADFGNLNVADGANSERPPSVSSQASPYQAYQPPGQPGRASSFTVARRAVSTSSLPLANPWRVADPTTELPTREFYILADLLFDALDRRCEPQNTGLLEASKILESWKAHGMAQEAFQLFQYDNYSAVGKLWVLAGIPHVMVPLPPFLAPSWNFQAQQHSHDMRIPEPAPPTATYPAYFPAVNRAGWYKYLFLETICQPNNLHTLLSAFCAETYKPSALNQPDLQKQDRTEFPALAARANAVRNAALPRVCAETAQRLQSTPQPLHTHHQSPAVSQQGGSSEAATNDQLAALQRQQQMNAQSNQSMLNNAIPGYGANVLRASANAHNTTGAGFFSV</sequence>
<feature type="compositionally biased region" description="Low complexity" evidence="1">
    <location>
        <begin position="457"/>
        <end position="472"/>
    </location>
</feature>
<feature type="compositionally biased region" description="Low complexity" evidence="1">
    <location>
        <begin position="216"/>
        <end position="239"/>
    </location>
</feature>
<gene>
    <name evidence="2" type="ORF">BDV96DRAFT_601682</name>
</gene>
<feature type="compositionally biased region" description="Polar residues" evidence="1">
    <location>
        <begin position="204"/>
        <end position="215"/>
    </location>
</feature>
<feature type="compositionally biased region" description="Polar residues" evidence="1">
    <location>
        <begin position="19"/>
        <end position="46"/>
    </location>
</feature>
<evidence type="ECO:0000313" key="3">
    <source>
        <dbReference type="Proteomes" id="UP000799770"/>
    </source>
</evidence>
<feature type="compositionally biased region" description="Pro residues" evidence="1">
    <location>
        <begin position="407"/>
        <end position="425"/>
    </location>
</feature>
<dbReference type="EMBL" id="ML977329">
    <property type="protein sequence ID" value="KAF2112859.1"/>
    <property type="molecule type" value="Genomic_DNA"/>
</dbReference>
<dbReference type="AlphaFoldDB" id="A0A6A5Z0A0"/>
<feature type="compositionally biased region" description="Polar residues" evidence="1">
    <location>
        <begin position="73"/>
        <end position="92"/>
    </location>
</feature>
<feature type="compositionally biased region" description="Polar residues" evidence="1">
    <location>
        <begin position="695"/>
        <end position="724"/>
    </location>
</feature>
<feature type="compositionally biased region" description="Low complexity" evidence="1">
    <location>
        <begin position="156"/>
        <end position="202"/>
    </location>
</feature>
<keyword evidence="3" id="KW-1185">Reference proteome</keyword>
<feature type="compositionally biased region" description="Polar residues" evidence="1">
    <location>
        <begin position="145"/>
        <end position="155"/>
    </location>
</feature>
<proteinExistence type="predicted"/>
<name>A0A6A5Z0A0_9PLEO</name>
<feature type="compositionally biased region" description="Low complexity" evidence="1">
    <location>
        <begin position="333"/>
        <end position="342"/>
    </location>
</feature>
<organism evidence="2 3">
    <name type="scientific">Lophiotrema nucula</name>
    <dbReference type="NCBI Taxonomy" id="690887"/>
    <lineage>
        <taxon>Eukaryota</taxon>
        <taxon>Fungi</taxon>
        <taxon>Dikarya</taxon>
        <taxon>Ascomycota</taxon>
        <taxon>Pezizomycotina</taxon>
        <taxon>Dothideomycetes</taxon>
        <taxon>Pleosporomycetidae</taxon>
        <taxon>Pleosporales</taxon>
        <taxon>Lophiotremataceae</taxon>
        <taxon>Lophiotrema</taxon>
    </lineage>
</organism>
<feature type="region of interest" description="Disordered" evidence="1">
    <location>
        <begin position="445"/>
        <end position="484"/>
    </location>
</feature>
<protein>
    <submittedName>
        <fullName evidence="2">Uncharacterized protein</fullName>
    </submittedName>
</protein>
<feature type="compositionally biased region" description="Polar residues" evidence="1">
    <location>
        <begin position="240"/>
        <end position="262"/>
    </location>
</feature>
<reference evidence="2" key="1">
    <citation type="journal article" date="2020" name="Stud. Mycol.">
        <title>101 Dothideomycetes genomes: a test case for predicting lifestyles and emergence of pathogens.</title>
        <authorList>
            <person name="Haridas S."/>
            <person name="Albert R."/>
            <person name="Binder M."/>
            <person name="Bloem J."/>
            <person name="Labutti K."/>
            <person name="Salamov A."/>
            <person name="Andreopoulos B."/>
            <person name="Baker S."/>
            <person name="Barry K."/>
            <person name="Bills G."/>
            <person name="Bluhm B."/>
            <person name="Cannon C."/>
            <person name="Castanera R."/>
            <person name="Culley D."/>
            <person name="Daum C."/>
            <person name="Ezra D."/>
            <person name="Gonzalez J."/>
            <person name="Henrissat B."/>
            <person name="Kuo A."/>
            <person name="Liang C."/>
            <person name="Lipzen A."/>
            <person name="Lutzoni F."/>
            <person name="Magnuson J."/>
            <person name="Mondo S."/>
            <person name="Nolan M."/>
            <person name="Ohm R."/>
            <person name="Pangilinan J."/>
            <person name="Park H.-J."/>
            <person name="Ramirez L."/>
            <person name="Alfaro M."/>
            <person name="Sun H."/>
            <person name="Tritt A."/>
            <person name="Yoshinaga Y."/>
            <person name="Zwiers L.-H."/>
            <person name="Turgeon B."/>
            <person name="Goodwin S."/>
            <person name="Spatafora J."/>
            <person name="Crous P."/>
            <person name="Grigoriev I."/>
        </authorList>
    </citation>
    <scope>NUCLEOTIDE SEQUENCE</scope>
    <source>
        <strain evidence="2">CBS 627.86</strain>
    </source>
</reference>
<evidence type="ECO:0000313" key="2">
    <source>
        <dbReference type="EMBL" id="KAF2112859.1"/>
    </source>
</evidence>
<dbReference type="OrthoDB" id="3941538at2759"/>
<evidence type="ECO:0000256" key="1">
    <source>
        <dbReference type="SAM" id="MobiDB-lite"/>
    </source>
</evidence>
<feature type="compositionally biased region" description="Low complexity" evidence="1">
    <location>
        <begin position="268"/>
        <end position="279"/>
    </location>
</feature>
<feature type="region of interest" description="Disordered" evidence="1">
    <location>
        <begin position="694"/>
        <end position="724"/>
    </location>
</feature>